<dbReference type="EMBL" id="JNBY01000003">
    <property type="protein sequence ID" value="KDN88208.1"/>
    <property type="molecule type" value="Genomic_DNA"/>
</dbReference>
<gene>
    <name evidence="2" type="ORF">KCH_00580</name>
</gene>
<dbReference type="HOGENOM" id="CLU_2081675_0_0_11"/>
<dbReference type="Proteomes" id="UP000027178">
    <property type="component" value="Unassembled WGS sequence"/>
</dbReference>
<evidence type="ECO:0000256" key="1">
    <source>
        <dbReference type="SAM" id="MobiDB-lite"/>
    </source>
</evidence>
<dbReference type="AlphaFoldDB" id="A0A066Z383"/>
<keyword evidence="3" id="KW-1185">Reference proteome</keyword>
<reference evidence="2 3" key="1">
    <citation type="submission" date="2014-05" db="EMBL/GenBank/DDBJ databases">
        <title>Draft Genome Sequence of Kitasatospora cheerisanensis KCTC 2395.</title>
        <authorList>
            <person name="Nam D.H."/>
        </authorList>
    </citation>
    <scope>NUCLEOTIDE SEQUENCE [LARGE SCALE GENOMIC DNA]</scope>
    <source>
        <strain evidence="2 3">KCTC 2395</strain>
    </source>
</reference>
<evidence type="ECO:0000313" key="2">
    <source>
        <dbReference type="EMBL" id="KDN88208.1"/>
    </source>
</evidence>
<protein>
    <submittedName>
        <fullName evidence="2">Uncharacterized protein</fullName>
    </submittedName>
</protein>
<organism evidence="2 3">
    <name type="scientific">Kitasatospora cheerisanensis KCTC 2395</name>
    <dbReference type="NCBI Taxonomy" id="1348663"/>
    <lineage>
        <taxon>Bacteria</taxon>
        <taxon>Bacillati</taxon>
        <taxon>Actinomycetota</taxon>
        <taxon>Actinomycetes</taxon>
        <taxon>Kitasatosporales</taxon>
        <taxon>Streptomycetaceae</taxon>
        <taxon>Kitasatospora</taxon>
    </lineage>
</organism>
<evidence type="ECO:0000313" key="3">
    <source>
        <dbReference type="Proteomes" id="UP000027178"/>
    </source>
</evidence>
<name>A0A066Z383_9ACTN</name>
<comment type="caution">
    <text evidence="2">The sequence shown here is derived from an EMBL/GenBank/DDBJ whole genome shotgun (WGS) entry which is preliminary data.</text>
</comment>
<sequence length="117" mass="11762">MEVEGQDLAVAIGHVDGVRSGVEVGGDVVGPEDPAGCAVGGSATDDERTAGLQAATVVDGAGVDQVAVRGLRARAGDVRLPGLPGEREQRPGARPSGARAATQSCPGPRRARTVRRT</sequence>
<feature type="region of interest" description="Disordered" evidence="1">
    <location>
        <begin position="23"/>
        <end position="44"/>
    </location>
</feature>
<proteinExistence type="predicted"/>
<feature type="compositionally biased region" description="Low complexity" evidence="1">
    <location>
        <begin position="92"/>
        <end position="101"/>
    </location>
</feature>
<feature type="region of interest" description="Disordered" evidence="1">
    <location>
        <begin position="78"/>
        <end position="117"/>
    </location>
</feature>
<accession>A0A066Z383</accession>